<evidence type="ECO:0000313" key="4">
    <source>
        <dbReference type="EMBL" id="WJW67306.1"/>
    </source>
</evidence>
<evidence type="ECO:0000256" key="1">
    <source>
        <dbReference type="SAM" id="MobiDB-lite"/>
    </source>
</evidence>
<keyword evidence="2" id="KW-0812">Transmembrane</keyword>
<evidence type="ECO:0000313" key="5">
    <source>
        <dbReference type="Proteomes" id="UP000521676"/>
    </source>
</evidence>
<accession>A0A8T7LWT9</accession>
<dbReference type="RefSeq" id="WP_341469202.1">
    <property type="nucleotide sequence ID" value="NZ_CP128399.1"/>
</dbReference>
<feature type="transmembrane region" description="Helical" evidence="2">
    <location>
        <begin position="66"/>
        <end position="84"/>
    </location>
</feature>
<name>A0A8T7LWT9_9CHLR</name>
<feature type="region of interest" description="Disordered" evidence="1">
    <location>
        <begin position="1"/>
        <end position="20"/>
    </location>
</feature>
<dbReference type="Proteomes" id="UP000521676">
    <property type="component" value="Unassembled WGS sequence"/>
</dbReference>
<sequence length="152" mass="16963">MPILTNQKEPEPPENSGEPPDYAMRYLFTGERNPQEDLRHAAIVLIISGGLGTLFALFYICFNLELRLSVLLWSLQCLIIACGIRTVYEILSLKRAGSWFAFPPFLLVIASWLLELQAPGIFDGMLNIYFSTPASLALFIGGGLLEILKSNR</sequence>
<feature type="transmembrane region" description="Helical" evidence="2">
    <location>
        <begin position="96"/>
        <end position="114"/>
    </location>
</feature>
<dbReference type="Proteomes" id="UP001431572">
    <property type="component" value="Chromosome 1"/>
</dbReference>
<protein>
    <submittedName>
        <fullName evidence="3">Uncharacterized protein</fullName>
    </submittedName>
</protein>
<reference evidence="3 5" key="1">
    <citation type="submission" date="2020-06" db="EMBL/GenBank/DDBJ databases">
        <title>Anoxygenic phototrophic Chloroflexota member uses a Type I reaction center.</title>
        <authorList>
            <person name="Tsuji J.M."/>
            <person name="Shaw N.A."/>
            <person name="Nagashima S."/>
            <person name="Venkiteswaran J."/>
            <person name="Schiff S.L."/>
            <person name="Hanada S."/>
            <person name="Tank M."/>
            <person name="Neufeld J.D."/>
        </authorList>
    </citation>
    <scope>NUCLEOTIDE SEQUENCE [LARGE SCALE GENOMIC DNA]</scope>
    <source>
        <strain evidence="3">L227-S17</strain>
    </source>
</reference>
<evidence type="ECO:0000256" key="2">
    <source>
        <dbReference type="SAM" id="Phobius"/>
    </source>
</evidence>
<evidence type="ECO:0000313" key="6">
    <source>
        <dbReference type="Proteomes" id="UP001431572"/>
    </source>
</evidence>
<dbReference type="EMBL" id="JACATZ010000001">
    <property type="protein sequence ID" value="NWJ45433.1"/>
    <property type="molecule type" value="Genomic_DNA"/>
</dbReference>
<organism evidence="3 5">
    <name type="scientific">Candidatus Chlorohelix allophototropha</name>
    <dbReference type="NCBI Taxonomy" id="3003348"/>
    <lineage>
        <taxon>Bacteria</taxon>
        <taxon>Bacillati</taxon>
        <taxon>Chloroflexota</taxon>
        <taxon>Chloroflexia</taxon>
        <taxon>Candidatus Chloroheliales</taxon>
        <taxon>Candidatus Chloroheliaceae</taxon>
        <taxon>Candidatus Chlorohelix</taxon>
    </lineage>
</organism>
<dbReference type="EMBL" id="CP128399">
    <property type="protein sequence ID" value="WJW67306.1"/>
    <property type="molecule type" value="Genomic_DNA"/>
</dbReference>
<keyword evidence="6" id="KW-1185">Reference proteome</keyword>
<gene>
    <name evidence="3" type="ORF">HXX08_06090</name>
    <name evidence="4" type="ORF">OZ401_000566</name>
</gene>
<reference evidence="4" key="2">
    <citation type="journal article" date="2024" name="Nature">
        <title>Anoxygenic phototroph of the Chloroflexota uses a type I reaction centre.</title>
        <authorList>
            <person name="Tsuji J.M."/>
            <person name="Shaw N.A."/>
            <person name="Nagashima S."/>
            <person name="Venkiteswaran J.J."/>
            <person name="Schiff S.L."/>
            <person name="Watanabe T."/>
            <person name="Fukui M."/>
            <person name="Hanada S."/>
            <person name="Tank M."/>
            <person name="Neufeld J.D."/>
        </authorList>
    </citation>
    <scope>NUCLEOTIDE SEQUENCE</scope>
    <source>
        <strain evidence="4">L227-S17</strain>
    </source>
</reference>
<proteinExistence type="predicted"/>
<evidence type="ECO:0000313" key="3">
    <source>
        <dbReference type="EMBL" id="NWJ45433.1"/>
    </source>
</evidence>
<dbReference type="AlphaFoldDB" id="A0A8T7LWT9"/>
<keyword evidence="2" id="KW-1133">Transmembrane helix</keyword>
<keyword evidence="2" id="KW-0472">Membrane</keyword>
<feature type="transmembrane region" description="Helical" evidence="2">
    <location>
        <begin position="126"/>
        <end position="148"/>
    </location>
</feature>
<feature type="transmembrane region" description="Helical" evidence="2">
    <location>
        <begin position="41"/>
        <end position="60"/>
    </location>
</feature>